<sequence length="183" mass="20830">MPMKRSPKDVFTRFSVTTFSSVLDALTPDAKKAIDKYGLGSLLMFEKCYVPNKFAKWVAHRVNYRSGDIFSDGKVISLSKQSVHQVLHLPISEKPFPTDFSVGKSSLLAKFHKHYVPSVSFFANKLILHEEMSDEDTFICFVLVAMSCFLCPNSSLVPCYKYFGIFEDINNVKELDWCGYILD</sequence>
<dbReference type="PANTHER" id="PTHR34835:SF60">
    <property type="entry name" value="OS10G0490300 PROTEIN"/>
    <property type="match status" value="1"/>
</dbReference>
<dbReference type="PANTHER" id="PTHR34835">
    <property type="entry name" value="OS07G0283600 PROTEIN-RELATED"/>
    <property type="match status" value="1"/>
</dbReference>
<comment type="caution">
    <text evidence="1">The sequence shown here is derived from an EMBL/GenBank/DDBJ whole genome shotgun (WGS) entry which is preliminary data.</text>
</comment>
<dbReference type="AlphaFoldDB" id="A0A835EFC7"/>
<reference evidence="1" key="1">
    <citation type="submission" date="2020-07" db="EMBL/GenBank/DDBJ databases">
        <title>Genome sequence and genetic diversity analysis of an under-domesticated orphan crop, white fonio (Digitaria exilis).</title>
        <authorList>
            <person name="Bennetzen J.L."/>
            <person name="Chen S."/>
            <person name="Ma X."/>
            <person name="Wang X."/>
            <person name="Yssel A.E.J."/>
            <person name="Chaluvadi S.R."/>
            <person name="Johnson M."/>
            <person name="Gangashetty P."/>
            <person name="Hamidou F."/>
            <person name="Sanogo M.D."/>
            <person name="Zwaenepoel A."/>
            <person name="Wallace J."/>
            <person name="Van De Peer Y."/>
            <person name="Van Deynze A."/>
        </authorList>
    </citation>
    <scope>NUCLEOTIDE SEQUENCE</scope>
    <source>
        <tissue evidence="1">Leaves</tissue>
    </source>
</reference>
<dbReference type="EMBL" id="JACEFO010002015">
    <property type="protein sequence ID" value="KAF8689548.1"/>
    <property type="molecule type" value="Genomic_DNA"/>
</dbReference>
<proteinExistence type="predicted"/>
<name>A0A835EFC7_9POAL</name>
<evidence type="ECO:0000313" key="1">
    <source>
        <dbReference type="EMBL" id="KAF8689548.1"/>
    </source>
</evidence>
<gene>
    <name evidence="1" type="ORF">HU200_041880</name>
</gene>
<organism evidence="1 2">
    <name type="scientific">Digitaria exilis</name>
    <dbReference type="NCBI Taxonomy" id="1010633"/>
    <lineage>
        <taxon>Eukaryota</taxon>
        <taxon>Viridiplantae</taxon>
        <taxon>Streptophyta</taxon>
        <taxon>Embryophyta</taxon>
        <taxon>Tracheophyta</taxon>
        <taxon>Spermatophyta</taxon>
        <taxon>Magnoliopsida</taxon>
        <taxon>Liliopsida</taxon>
        <taxon>Poales</taxon>
        <taxon>Poaceae</taxon>
        <taxon>PACMAD clade</taxon>
        <taxon>Panicoideae</taxon>
        <taxon>Panicodae</taxon>
        <taxon>Paniceae</taxon>
        <taxon>Anthephorinae</taxon>
        <taxon>Digitaria</taxon>
    </lineage>
</organism>
<keyword evidence="2" id="KW-1185">Reference proteome</keyword>
<accession>A0A835EFC7</accession>
<dbReference type="Proteomes" id="UP000636709">
    <property type="component" value="Unassembled WGS sequence"/>
</dbReference>
<evidence type="ECO:0000313" key="2">
    <source>
        <dbReference type="Proteomes" id="UP000636709"/>
    </source>
</evidence>
<protein>
    <submittedName>
        <fullName evidence="1">Uncharacterized protein</fullName>
    </submittedName>
</protein>
<dbReference type="OrthoDB" id="679318at2759"/>